<evidence type="ECO:0000313" key="2">
    <source>
        <dbReference type="Proteomes" id="UP000035681"/>
    </source>
</evidence>
<reference evidence="3" key="1">
    <citation type="submission" date="2015-08" db="UniProtKB">
        <authorList>
            <consortium name="WormBaseParasite"/>
        </authorList>
    </citation>
    <scope>IDENTIFICATION</scope>
</reference>
<dbReference type="WBParaSite" id="TCONS_00013085.p1">
    <property type="protein sequence ID" value="TCONS_00013085.p1"/>
    <property type="gene ID" value="XLOC_008883"/>
</dbReference>
<evidence type="ECO:0000313" key="4">
    <source>
        <dbReference type="WBParaSite" id="TCONS_00013085.p1"/>
    </source>
</evidence>
<feature type="chain" id="PRO_5005328045" evidence="1">
    <location>
        <begin position="20"/>
        <end position="198"/>
    </location>
</feature>
<accession>A0A0K0EH86</accession>
<dbReference type="AlphaFoldDB" id="A0A0K0EH86"/>
<sequence length="198" mass="22822">MKLFKVIFILTLLIKNTNTLEVRPLSSMVNHAFSCDCFHTNKLSSNEPSLRGQNTINMEDKPIYVIHGARNQFMNQYNRAKIDEFLGRQSSTIFNNNNFMDWLNTQKNIQFSGPLNGNGYKNNDFLLRDDPTNESTDIEEESINISKPFSFNNGLISSKIKQFTDIINFLDKFGCRCAGNFRSIFKAKKYLRISIAHV</sequence>
<keyword evidence="2" id="KW-1185">Reference proteome</keyword>
<dbReference type="Proteomes" id="UP000035681">
    <property type="component" value="Unplaced"/>
</dbReference>
<organism evidence="3">
    <name type="scientific">Strongyloides stercoralis</name>
    <name type="common">Threadworm</name>
    <dbReference type="NCBI Taxonomy" id="6248"/>
    <lineage>
        <taxon>Eukaryota</taxon>
        <taxon>Metazoa</taxon>
        <taxon>Ecdysozoa</taxon>
        <taxon>Nematoda</taxon>
        <taxon>Chromadorea</taxon>
        <taxon>Rhabditida</taxon>
        <taxon>Tylenchina</taxon>
        <taxon>Panagrolaimomorpha</taxon>
        <taxon>Strongyloidoidea</taxon>
        <taxon>Strongyloididae</taxon>
        <taxon>Strongyloides</taxon>
    </lineage>
</organism>
<evidence type="ECO:0000313" key="3">
    <source>
        <dbReference type="WBParaSite" id="SSTP_0000884400.1"/>
    </source>
</evidence>
<evidence type="ECO:0000256" key="1">
    <source>
        <dbReference type="SAM" id="SignalP"/>
    </source>
</evidence>
<feature type="signal peptide" evidence="1">
    <location>
        <begin position="1"/>
        <end position="19"/>
    </location>
</feature>
<name>A0A0K0EH86_STRER</name>
<dbReference type="WBParaSite" id="SSTP_0000884400.1">
    <property type="protein sequence ID" value="SSTP_0000884400.1"/>
    <property type="gene ID" value="SSTP_0000884400"/>
</dbReference>
<protein>
    <submittedName>
        <fullName evidence="3 4">Uncharacterized protein</fullName>
    </submittedName>
</protein>
<keyword evidence="1" id="KW-0732">Signal</keyword>
<proteinExistence type="predicted"/>